<feature type="region of interest" description="Disordered" evidence="1">
    <location>
        <begin position="287"/>
        <end position="364"/>
    </location>
</feature>
<dbReference type="Proteomes" id="UP000559256">
    <property type="component" value="Unassembled WGS sequence"/>
</dbReference>
<feature type="compositionally biased region" description="Basic and acidic residues" evidence="1">
    <location>
        <begin position="316"/>
        <end position="326"/>
    </location>
</feature>
<organism evidence="2 3">
    <name type="scientific">Tetrapyrgos nigripes</name>
    <dbReference type="NCBI Taxonomy" id="182062"/>
    <lineage>
        <taxon>Eukaryota</taxon>
        <taxon>Fungi</taxon>
        <taxon>Dikarya</taxon>
        <taxon>Basidiomycota</taxon>
        <taxon>Agaricomycotina</taxon>
        <taxon>Agaricomycetes</taxon>
        <taxon>Agaricomycetidae</taxon>
        <taxon>Agaricales</taxon>
        <taxon>Marasmiineae</taxon>
        <taxon>Marasmiaceae</taxon>
        <taxon>Tetrapyrgos</taxon>
    </lineage>
</organism>
<feature type="compositionally biased region" description="Polar residues" evidence="1">
    <location>
        <begin position="287"/>
        <end position="303"/>
    </location>
</feature>
<dbReference type="EMBL" id="JAACJM010000078">
    <property type="protein sequence ID" value="KAF5349834.1"/>
    <property type="molecule type" value="Genomic_DNA"/>
</dbReference>
<name>A0A8H5CXH8_9AGAR</name>
<gene>
    <name evidence="2" type="ORF">D9758_014012</name>
</gene>
<dbReference type="AlphaFoldDB" id="A0A8H5CXH8"/>
<feature type="region of interest" description="Disordered" evidence="1">
    <location>
        <begin position="29"/>
        <end position="81"/>
    </location>
</feature>
<proteinExistence type="predicted"/>
<evidence type="ECO:0000256" key="1">
    <source>
        <dbReference type="SAM" id="MobiDB-lite"/>
    </source>
</evidence>
<sequence>MLTRHKKAIRKKKTHAAVLQKILTPCRLHSSKSAMASTSNNSREDHDNEDHDEDHDDHDNPDGSGSDDSVLMPGPAMHTLRECNGKSHQDLVNQLIESVLTSSSSAGASSSTVSAALAETKKGLKCKRPAVKVAGERRTISKSKGKGKAGSSNIFGIKTVAMNPNGVVKTPTSASLKALHARSLASTSDSPDGFLFSRDMVKHEIMEALRDYLPSHCMEYIDSLDDTNGPTFFFCQRVMGDLVVSPWGSDFNGNDLFHLSRNSRHCFSDSMLVVVTKDPVPEKVLRSWQTDSDLESSDASQTSDDGSDEEEEEDAELTRARVDRRVTHNHGKRARSPSDNSDDDDSGEVSRPRKKRIIRASETEPQVGLDAIDLTNTDAEDTPENIVQADIPSSSTAPVISPSFIAASPGYEFQSDRQEPFVPDPASEHFAFGLWGPRRI</sequence>
<accession>A0A8H5CXH8</accession>
<keyword evidence="3" id="KW-1185">Reference proteome</keyword>
<feature type="compositionally biased region" description="Acidic residues" evidence="1">
    <location>
        <begin position="305"/>
        <end position="315"/>
    </location>
</feature>
<evidence type="ECO:0000313" key="2">
    <source>
        <dbReference type="EMBL" id="KAF5349834.1"/>
    </source>
</evidence>
<dbReference type="OrthoDB" id="2661881at2759"/>
<evidence type="ECO:0000313" key="3">
    <source>
        <dbReference type="Proteomes" id="UP000559256"/>
    </source>
</evidence>
<comment type="caution">
    <text evidence="2">The sequence shown here is derived from an EMBL/GenBank/DDBJ whole genome shotgun (WGS) entry which is preliminary data.</text>
</comment>
<protein>
    <submittedName>
        <fullName evidence="2">Uncharacterized protein</fullName>
    </submittedName>
</protein>
<reference evidence="2 3" key="1">
    <citation type="journal article" date="2020" name="ISME J.">
        <title>Uncovering the hidden diversity of litter-decomposition mechanisms in mushroom-forming fungi.</title>
        <authorList>
            <person name="Floudas D."/>
            <person name="Bentzer J."/>
            <person name="Ahren D."/>
            <person name="Johansson T."/>
            <person name="Persson P."/>
            <person name="Tunlid A."/>
        </authorList>
    </citation>
    <scope>NUCLEOTIDE SEQUENCE [LARGE SCALE GENOMIC DNA]</scope>
    <source>
        <strain evidence="2 3">CBS 291.85</strain>
    </source>
</reference>